<accession>A0ABY9Y141</accession>
<evidence type="ECO:0008006" key="3">
    <source>
        <dbReference type="Google" id="ProtNLM"/>
    </source>
</evidence>
<protein>
    <recommendedName>
        <fullName evidence="3">Sulfotransferase domain-containing protein</fullName>
    </recommendedName>
</protein>
<dbReference type="Gene3D" id="3.40.50.300">
    <property type="entry name" value="P-loop containing nucleotide triphosphate hydrolases"/>
    <property type="match status" value="1"/>
</dbReference>
<proteinExistence type="predicted"/>
<name>A0ABY9Y141_9FLAO</name>
<dbReference type="RefSeq" id="WP_415861598.1">
    <property type="nucleotide sequence ID" value="NZ_CP134536.1"/>
</dbReference>
<dbReference type="InterPro" id="IPR027417">
    <property type="entry name" value="P-loop_NTPase"/>
</dbReference>
<dbReference type="SUPFAM" id="SSF52540">
    <property type="entry name" value="P-loop containing nucleoside triphosphate hydrolases"/>
    <property type="match status" value="1"/>
</dbReference>
<keyword evidence="2" id="KW-1185">Reference proteome</keyword>
<reference evidence="1 2" key="1">
    <citation type="submission" date="2023-09" db="EMBL/GenBank/DDBJ databases">
        <title>Thalassobella suaedae gen. nov., sp. nov., a marine bacterium of the family Flavobacteriaceae isolated from a halophyte Suaeda japonica.</title>
        <authorList>
            <person name="Lee S.Y."/>
            <person name="Hwang C.Y."/>
        </authorList>
    </citation>
    <scope>NUCLEOTIDE SEQUENCE [LARGE SCALE GENOMIC DNA]</scope>
    <source>
        <strain evidence="1 2">HL-DH10</strain>
    </source>
</reference>
<evidence type="ECO:0000313" key="1">
    <source>
        <dbReference type="EMBL" id="WNH11618.1"/>
    </source>
</evidence>
<dbReference type="EMBL" id="CP134536">
    <property type="protein sequence ID" value="WNH11618.1"/>
    <property type="molecule type" value="Genomic_DNA"/>
</dbReference>
<evidence type="ECO:0000313" key="2">
    <source>
        <dbReference type="Proteomes" id="UP001303407"/>
    </source>
</evidence>
<sequence>MKTGTSAIQKFVQNNLQYLKSKNLFYSETNIKAQNYLAFSLMNEVPSYVQQVLPEKAERLYGKLIDEIIKSKQDRILISTEIYSLISCDHFLGYEVPKRLFEFFKGYGFNFKIILFLRRQDEFLLSMYNQIIKRHNFNNLYSNDIMSYYEDNQEIFDYEYLINKWSNVFGLENMIIKPFNKKDSIVDSFFKIFNIDTSKCIDNIGVNNKSLGSKSIEFMRLANQFNINKHDGGANNTLINLIRDAISIEGELELEIKDSSLILSKYNKLNTNISNTFFKGDTSWFNYQDTSIINENKNLKLEIDDVVSIAVNIWNYFQKNNNA</sequence>
<organism evidence="1 2">
    <name type="scientific">Thalassobellus suaedae</name>
    <dbReference type="NCBI Taxonomy" id="3074124"/>
    <lineage>
        <taxon>Bacteria</taxon>
        <taxon>Pseudomonadati</taxon>
        <taxon>Bacteroidota</taxon>
        <taxon>Flavobacteriia</taxon>
        <taxon>Flavobacteriales</taxon>
        <taxon>Flavobacteriaceae</taxon>
        <taxon>Thalassobellus</taxon>
    </lineage>
</organism>
<gene>
    <name evidence="1" type="ORF">RHP49_12000</name>
</gene>
<dbReference type="Proteomes" id="UP001303407">
    <property type="component" value="Chromosome"/>
</dbReference>